<dbReference type="InterPro" id="IPR036378">
    <property type="entry name" value="FAS1_dom_sf"/>
</dbReference>
<dbReference type="GO" id="GO:0005615">
    <property type="term" value="C:extracellular space"/>
    <property type="evidence" value="ECO:0007669"/>
    <property type="project" value="TreeGrafter"/>
</dbReference>
<organism evidence="3 4">
    <name type="scientific">Caenorhabditis angaria</name>
    <dbReference type="NCBI Taxonomy" id="860376"/>
    <lineage>
        <taxon>Eukaryota</taxon>
        <taxon>Metazoa</taxon>
        <taxon>Ecdysozoa</taxon>
        <taxon>Nematoda</taxon>
        <taxon>Chromadorea</taxon>
        <taxon>Rhabditida</taxon>
        <taxon>Rhabditina</taxon>
        <taxon>Rhabditomorpha</taxon>
        <taxon>Rhabditoidea</taxon>
        <taxon>Rhabditidae</taxon>
        <taxon>Peloderinae</taxon>
        <taxon>Caenorhabditis</taxon>
    </lineage>
</organism>
<reference evidence="3" key="1">
    <citation type="submission" date="2022-11" db="EMBL/GenBank/DDBJ databases">
        <authorList>
            <person name="Kikuchi T."/>
        </authorList>
    </citation>
    <scope>NUCLEOTIDE SEQUENCE</scope>
    <source>
        <strain evidence="3">PS1010</strain>
    </source>
</reference>
<dbReference type="PANTHER" id="PTHR10900">
    <property type="entry name" value="PERIOSTIN-RELATED"/>
    <property type="match status" value="1"/>
</dbReference>
<dbReference type="Pfam" id="PF02469">
    <property type="entry name" value="Fasciclin"/>
    <property type="match status" value="4"/>
</dbReference>
<dbReference type="SUPFAM" id="SSF82153">
    <property type="entry name" value="FAS1 domain"/>
    <property type="match status" value="4"/>
</dbReference>
<dbReference type="InterPro" id="IPR050904">
    <property type="entry name" value="Adhesion/Biosynth-related"/>
</dbReference>
<dbReference type="Proteomes" id="UP001152747">
    <property type="component" value="Unassembled WGS sequence"/>
</dbReference>
<name>A0A9P1IAX6_9PELO</name>
<dbReference type="SMART" id="SM00554">
    <property type="entry name" value="FAS1"/>
    <property type="match status" value="4"/>
</dbReference>
<dbReference type="EMBL" id="CANHGI010000002">
    <property type="protein sequence ID" value="CAI5441390.1"/>
    <property type="molecule type" value="Genomic_DNA"/>
</dbReference>
<keyword evidence="4" id="KW-1185">Reference proteome</keyword>
<evidence type="ECO:0000313" key="4">
    <source>
        <dbReference type="Proteomes" id="UP001152747"/>
    </source>
</evidence>
<dbReference type="Gene3D" id="2.30.180.10">
    <property type="entry name" value="FAS1 domain"/>
    <property type="match status" value="4"/>
</dbReference>
<accession>A0A9P1IAX6</accession>
<feature type="domain" description="FAS1" evidence="2">
    <location>
        <begin position="410"/>
        <end position="541"/>
    </location>
</feature>
<protein>
    <recommendedName>
        <fullName evidence="2">FAS1 domain-containing protein</fullName>
    </recommendedName>
</protein>
<gene>
    <name evidence="3" type="ORF">CAMP_LOCUS4027</name>
</gene>
<sequence>MKLNNLQGPHICVKEITSSENIENDFEMSMMCNRYRDTSVCTSKSPSGKNNKKNSIFYNISRADAPNNSTLLFTQIEDKSFILPGIQNVFEWNDKQIIETSEKEKFVVRQNTNEITEIYLNCALKKETIRTENSEILKFDGILKPAADNLLAIISQNPELSTFYKVLGEDLQTFLREINSATVFAFTNRAFDELPEQTRKQILEADKNDCIQEIMKQHITTAGSYCSNLPKHVKSLYGTNMSIRKNESTLMIEDAEIIDSSGFALNGVVHIIDRVLVRENFLSWRDTLRLFNSDLAEKLEKTNITLPVTIFVPPTAENETKIENPQNYLVSNRLISNFASIGNFVTDANSTIFTGPSDDASSKLFSIRIGMNDFSSSKNGRVGCSKFSASSIYSCKAIIHFLDKPLPIVTKTVEEYIESRDDLNMFAKIWKKSNISVDSTSRITVFAPTNDAFSANVLKKILKNQKSAESFVNRHIVKSILCASDVEKSENEVRSTMYTSIGGQILTPTYDEGQVGINDSKIQEIELVQSNGVVHILESFIEPTSKTSNKSGRIPTNQIIRSPLSIFSHLFDEDDAKVREILGSFSLDELPGRSSSRRVPIEKEEKDENPMQNVVQTLEKATGLFGQFIESDKLPFPFTLLSTFKTHLGDVRNKLQQMSSGEKKDDDDEDDGSLFSISSIHRKMNNLEGPHVCVKEITLKEKMENLNLECDRYQDALVCNSKSRSGKITKRIQYCCDGYTTDDIKENGCNIEISDELLSSYNISQSDVPYNSTLLFTQIEDKNQSYILPGIQNVFEWNDKQIIETSEKEKFVVRQNTNEITEIYLNCALKKETIRMENSQILRFDGDLKPAADNLLEIISQNPELSTFYKVLGEDLQKFLKETKSATVFAFTNDAFDELPETTKKQILSADKNDCIQEIMKQHITTAGSYCSNLPKHVKSLYGTNMSIRKNESTLMIEDAEIIDSSGFALNGVVHIIDRVLVRENFLSWQDTLKVFNSDLAEKLEKTNITLPVTIFVPPATENETKIENPLNYLVSNRLISKFNSIGNFVTDANSTIFTGSSSEDNDSSSLFSIRIRSKDSSSSDNVRVGCSKFTPPSSIYSCKAIIHFLDKPLPIVTKTVQEYIESRDDLNMFAKIWKKSNISFNSTSRITVFAPTNDAFSATIFKKIMKTRKTAESFVNRHIVKSILCESDIEKSKKEIRTTSYTSIERQILTPTYDEGQFAINDANIQEIELVQSNGVIHILESFIEPTSKTSNKSGKDEMIGNPFSIFSQFAPNSKSSSNSGMPGNPFGLIQFLG</sequence>
<dbReference type="PANTHER" id="PTHR10900:SF77">
    <property type="entry name" value="FI19380P1"/>
    <property type="match status" value="1"/>
</dbReference>
<evidence type="ECO:0000313" key="3">
    <source>
        <dbReference type="EMBL" id="CAI5441390.1"/>
    </source>
</evidence>
<dbReference type="PROSITE" id="PS50213">
    <property type="entry name" value="FAS1"/>
    <property type="match status" value="5"/>
</dbReference>
<feature type="domain" description="FAS1" evidence="2">
    <location>
        <begin position="147"/>
        <end position="276"/>
    </location>
</feature>
<comment type="caution">
    <text evidence="3">The sequence shown here is derived from an EMBL/GenBank/DDBJ whole genome shotgun (WGS) entry which is preliminary data.</text>
</comment>
<feature type="domain" description="FAS1" evidence="2">
    <location>
        <begin position="1118"/>
        <end position="1249"/>
    </location>
</feature>
<feature type="domain" description="FAS1" evidence="2">
    <location>
        <begin position="852"/>
        <end position="981"/>
    </location>
</feature>
<evidence type="ECO:0000259" key="2">
    <source>
        <dbReference type="PROSITE" id="PS50213"/>
    </source>
</evidence>
<feature type="domain" description="FAS1" evidence="2">
    <location>
        <begin position="268"/>
        <end position="406"/>
    </location>
</feature>
<dbReference type="InterPro" id="IPR000782">
    <property type="entry name" value="FAS1_domain"/>
</dbReference>
<evidence type="ECO:0000256" key="1">
    <source>
        <dbReference type="SAM" id="MobiDB-lite"/>
    </source>
</evidence>
<feature type="compositionally biased region" description="Basic and acidic residues" evidence="1">
    <location>
        <begin position="599"/>
        <end position="609"/>
    </location>
</feature>
<dbReference type="OrthoDB" id="286301at2759"/>
<feature type="region of interest" description="Disordered" evidence="1">
    <location>
        <begin position="591"/>
        <end position="610"/>
    </location>
</feature>
<proteinExistence type="predicted"/>